<proteinExistence type="predicted"/>
<dbReference type="InterPro" id="IPR038513">
    <property type="entry name" value="FAIM1_dom_sf"/>
</dbReference>
<dbReference type="FunFam" id="2.40.128.180:FF:000001">
    <property type="entry name" value="Fas apoptotic inhibitory molecule 1"/>
    <property type="match status" value="1"/>
</dbReference>
<dbReference type="EMBL" id="JAODUO010000717">
    <property type="protein sequence ID" value="KAK2175643.1"/>
    <property type="molecule type" value="Genomic_DNA"/>
</dbReference>
<sequence length="178" mass="20201">MSDIVAQWEVSLSDGIHRIEFEHGTTSGKRVVRVDDRDVVRKEWMFKLVGREHFTIGKAKCCILIQAVSGFAYEYSMEINGKSLQKFTENQTKIMKTWTLEVGGIPTRVVLEKDTLDVWVNGQRMPTTGEFTDEGTETHFVLSETVLAHITAVSSGRRKDGIIHKLYVNDVEIPEAKE</sequence>
<organism evidence="1 2">
    <name type="scientific">Ridgeia piscesae</name>
    <name type="common">Tubeworm</name>
    <dbReference type="NCBI Taxonomy" id="27915"/>
    <lineage>
        <taxon>Eukaryota</taxon>
        <taxon>Metazoa</taxon>
        <taxon>Spiralia</taxon>
        <taxon>Lophotrochozoa</taxon>
        <taxon>Annelida</taxon>
        <taxon>Polychaeta</taxon>
        <taxon>Sedentaria</taxon>
        <taxon>Canalipalpata</taxon>
        <taxon>Sabellida</taxon>
        <taxon>Siboglinidae</taxon>
        <taxon>Ridgeia</taxon>
    </lineage>
</organism>
<name>A0AAD9NP66_RIDPI</name>
<dbReference type="Proteomes" id="UP001209878">
    <property type="component" value="Unassembled WGS sequence"/>
</dbReference>
<dbReference type="GO" id="GO:1902042">
    <property type="term" value="P:negative regulation of extrinsic apoptotic signaling pathway via death domain receptors"/>
    <property type="evidence" value="ECO:0007669"/>
    <property type="project" value="TreeGrafter"/>
</dbReference>
<dbReference type="PANTHER" id="PTHR13088:SF3">
    <property type="entry name" value="FAS APOPTOTIC INHIBITORY MOLECULE 1"/>
    <property type="match status" value="1"/>
</dbReference>
<dbReference type="Gene3D" id="2.40.128.180">
    <property type="match status" value="2"/>
</dbReference>
<accession>A0AAD9NP66</accession>
<keyword evidence="2" id="KW-1185">Reference proteome</keyword>
<evidence type="ECO:0000313" key="2">
    <source>
        <dbReference type="Proteomes" id="UP001209878"/>
    </source>
</evidence>
<protein>
    <recommendedName>
        <fullName evidence="3">Fas apoptotic inhibitory molecule 1</fullName>
    </recommendedName>
</protein>
<dbReference type="PANTHER" id="PTHR13088">
    <property type="entry name" value="FAS APOPTOTIC INHIBITORY MOLECULE FAIM"/>
    <property type="match status" value="1"/>
</dbReference>
<gene>
    <name evidence="1" type="ORF">NP493_717g01000</name>
</gene>
<evidence type="ECO:0008006" key="3">
    <source>
        <dbReference type="Google" id="ProtNLM"/>
    </source>
</evidence>
<comment type="caution">
    <text evidence="1">The sequence shown here is derived from an EMBL/GenBank/DDBJ whole genome shotgun (WGS) entry which is preliminary data.</text>
</comment>
<dbReference type="AlphaFoldDB" id="A0AAD9NP66"/>
<dbReference type="InterPro" id="IPR010695">
    <property type="entry name" value="FAIM1"/>
</dbReference>
<dbReference type="Pfam" id="PF06905">
    <property type="entry name" value="FAIM1"/>
    <property type="match status" value="1"/>
</dbReference>
<evidence type="ECO:0000313" key="1">
    <source>
        <dbReference type="EMBL" id="KAK2175643.1"/>
    </source>
</evidence>
<reference evidence="1" key="1">
    <citation type="journal article" date="2023" name="Mol. Biol. Evol.">
        <title>Third-Generation Sequencing Reveals the Adaptive Role of the Epigenome in Three Deep-Sea Polychaetes.</title>
        <authorList>
            <person name="Perez M."/>
            <person name="Aroh O."/>
            <person name="Sun Y."/>
            <person name="Lan Y."/>
            <person name="Juniper S.K."/>
            <person name="Young C.R."/>
            <person name="Angers B."/>
            <person name="Qian P.Y."/>
        </authorList>
    </citation>
    <scope>NUCLEOTIDE SEQUENCE</scope>
    <source>
        <strain evidence="1">R07B-5</strain>
    </source>
</reference>